<evidence type="ECO:0000259" key="2">
    <source>
        <dbReference type="Pfam" id="PF26130"/>
    </source>
</evidence>
<proteinExistence type="predicted"/>
<gene>
    <name evidence="3" type="ORF">PVAP13_3NG246051</name>
</gene>
<dbReference type="AlphaFoldDB" id="A0A8T0UJY6"/>
<organism evidence="3 4">
    <name type="scientific">Panicum virgatum</name>
    <name type="common">Blackwell switchgrass</name>
    <dbReference type="NCBI Taxonomy" id="38727"/>
    <lineage>
        <taxon>Eukaryota</taxon>
        <taxon>Viridiplantae</taxon>
        <taxon>Streptophyta</taxon>
        <taxon>Embryophyta</taxon>
        <taxon>Tracheophyta</taxon>
        <taxon>Spermatophyta</taxon>
        <taxon>Magnoliopsida</taxon>
        <taxon>Liliopsida</taxon>
        <taxon>Poales</taxon>
        <taxon>Poaceae</taxon>
        <taxon>PACMAD clade</taxon>
        <taxon>Panicoideae</taxon>
        <taxon>Panicodae</taxon>
        <taxon>Paniceae</taxon>
        <taxon>Panicinae</taxon>
        <taxon>Panicum</taxon>
        <taxon>Panicum sect. Hiantes</taxon>
    </lineage>
</organism>
<sequence>MAPRLRGKAEPAPEYGAGSDEFTVEVHHGGFFIGSGQLRSYIDGKVSWYDFCDADTWSPLWFDDFVEELGFDKTERLRIYWLLPGKELAEGLRVISIDSDMRVMVSVVDRVKNLVVYFDHDDNIAGLDFDDITVNPVSEVPKVLSPQKVQYVPKKVNEKLPAFYSDIQSTSRVNDQDMESMNDGTSDDSEDSDFVDSEYDMEDGDDDLFADNVDEEVAHEGTSKRQKLGSQKMRSADCDDLSTDEECLDLPDSDGEGEVRMRFRSFMPEDLSNLVFKVGMVFSFS</sequence>
<keyword evidence="4" id="KW-1185">Reference proteome</keyword>
<comment type="caution">
    <text evidence="3">The sequence shown here is derived from an EMBL/GenBank/DDBJ whole genome shotgun (WGS) entry which is preliminary data.</text>
</comment>
<protein>
    <recommendedName>
        <fullName evidence="2">PB1-like domain-containing protein</fullName>
    </recommendedName>
</protein>
<feature type="region of interest" description="Disordered" evidence="1">
    <location>
        <begin position="167"/>
        <end position="201"/>
    </location>
</feature>
<evidence type="ECO:0000256" key="1">
    <source>
        <dbReference type="SAM" id="MobiDB-lite"/>
    </source>
</evidence>
<dbReference type="Proteomes" id="UP000823388">
    <property type="component" value="Chromosome 3N"/>
</dbReference>
<reference evidence="3 4" key="1">
    <citation type="submission" date="2020-05" db="EMBL/GenBank/DDBJ databases">
        <title>WGS assembly of Panicum virgatum.</title>
        <authorList>
            <person name="Lovell J.T."/>
            <person name="Jenkins J."/>
            <person name="Shu S."/>
            <person name="Juenger T.E."/>
            <person name="Schmutz J."/>
        </authorList>
    </citation>
    <scope>NUCLEOTIDE SEQUENCE [LARGE SCALE GENOMIC DNA]</scope>
    <source>
        <strain evidence="4">cv. AP13</strain>
    </source>
</reference>
<accession>A0A8T0UJY6</accession>
<feature type="compositionally biased region" description="Acidic residues" evidence="1">
    <location>
        <begin position="238"/>
        <end position="254"/>
    </location>
</feature>
<evidence type="ECO:0000313" key="4">
    <source>
        <dbReference type="Proteomes" id="UP000823388"/>
    </source>
</evidence>
<name>A0A8T0UJY6_PANVG</name>
<dbReference type="EMBL" id="CM029042">
    <property type="protein sequence ID" value="KAG2620839.1"/>
    <property type="molecule type" value="Genomic_DNA"/>
</dbReference>
<feature type="region of interest" description="Disordered" evidence="1">
    <location>
        <begin position="217"/>
        <end position="254"/>
    </location>
</feature>
<feature type="domain" description="PB1-like" evidence="2">
    <location>
        <begin position="19"/>
        <end position="120"/>
    </location>
</feature>
<feature type="compositionally biased region" description="Acidic residues" evidence="1">
    <location>
        <begin position="176"/>
        <end position="201"/>
    </location>
</feature>
<dbReference type="InterPro" id="IPR058594">
    <property type="entry name" value="PB1-like_dom_pln"/>
</dbReference>
<dbReference type="Pfam" id="PF26130">
    <property type="entry name" value="PB1-like"/>
    <property type="match status" value="1"/>
</dbReference>
<evidence type="ECO:0000313" key="3">
    <source>
        <dbReference type="EMBL" id="KAG2620839.1"/>
    </source>
</evidence>